<dbReference type="EMBL" id="JBBKAR010000056">
    <property type="protein sequence ID" value="MEJ8306664.1"/>
    <property type="molecule type" value="Genomic_DNA"/>
</dbReference>
<keyword evidence="2" id="KW-1185">Reference proteome</keyword>
<evidence type="ECO:0000313" key="2">
    <source>
        <dbReference type="Proteomes" id="UP001380953"/>
    </source>
</evidence>
<name>A0ACC6PI63_9BACL</name>
<comment type="caution">
    <text evidence="1">The sequence shown here is derived from an EMBL/GenBank/DDBJ whole genome shotgun (WGS) entry which is preliminary data.</text>
</comment>
<sequence>MANFKQTKFKSKSGKEYTLQHPGVRSAAKIIDRVKNKHGVASDEKLGDEMLQYVVVSPKMKVDDFGDDYAEYVEVVNKAFSFLTGQDFDAGSEESGEE</sequence>
<organism evidence="1 2">
    <name type="scientific">Saccharibacillus sacchari</name>
    <dbReference type="NCBI Taxonomy" id="456493"/>
    <lineage>
        <taxon>Bacteria</taxon>
        <taxon>Bacillati</taxon>
        <taxon>Bacillota</taxon>
        <taxon>Bacilli</taxon>
        <taxon>Bacillales</taxon>
        <taxon>Paenibacillaceae</taxon>
        <taxon>Saccharibacillus</taxon>
    </lineage>
</organism>
<protein>
    <submittedName>
        <fullName evidence="1">Uncharacterized protein</fullName>
    </submittedName>
</protein>
<accession>A0ACC6PI63</accession>
<reference evidence="1" key="1">
    <citation type="submission" date="2024-03" db="EMBL/GenBank/DDBJ databases">
        <title>Whole genome sequecning of epiphytes from Marcgravia umbellata leaves.</title>
        <authorList>
            <person name="Kumar G."/>
            <person name="Savka M.A."/>
        </authorList>
    </citation>
    <scope>NUCLEOTIDE SEQUENCE</scope>
    <source>
        <strain evidence="1">RIT_BL5</strain>
    </source>
</reference>
<evidence type="ECO:0000313" key="1">
    <source>
        <dbReference type="EMBL" id="MEJ8306664.1"/>
    </source>
</evidence>
<proteinExistence type="predicted"/>
<gene>
    <name evidence="1" type="ORF">WKI47_22365</name>
</gene>
<dbReference type="Proteomes" id="UP001380953">
    <property type="component" value="Unassembled WGS sequence"/>
</dbReference>